<evidence type="ECO:0000313" key="1">
    <source>
        <dbReference type="EMBL" id="KMQ81551.1"/>
    </source>
</evidence>
<dbReference type="Proteomes" id="UP000036403">
    <property type="component" value="Unassembled WGS sequence"/>
</dbReference>
<proteinExistence type="predicted"/>
<sequence>MYIYQQDIPEFQSIDVRDYMSSNIESVQNYSDNVTVKNEV</sequence>
<accession>A0A0J7JUL8</accession>
<gene>
    <name evidence="1" type="ORF">RF55_25985</name>
</gene>
<name>A0A0J7JUL8_LASNI</name>
<protein>
    <submittedName>
        <fullName evidence="1">Uncharacterized protein</fullName>
    </submittedName>
</protein>
<dbReference type="EMBL" id="LBMM01034307">
    <property type="protein sequence ID" value="KMQ81551.1"/>
    <property type="molecule type" value="Genomic_DNA"/>
</dbReference>
<comment type="caution">
    <text evidence="1">The sequence shown here is derived from an EMBL/GenBank/DDBJ whole genome shotgun (WGS) entry which is preliminary data.</text>
</comment>
<feature type="non-terminal residue" evidence="1">
    <location>
        <position position="40"/>
    </location>
</feature>
<dbReference type="AlphaFoldDB" id="A0A0J7JUL8"/>
<dbReference type="PaxDb" id="67767-A0A0J7JUL8"/>
<evidence type="ECO:0000313" key="2">
    <source>
        <dbReference type="Proteomes" id="UP000036403"/>
    </source>
</evidence>
<organism evidence="1 2">
    <name type="scientific">Lasius niger</name>
    <name type="common">Black garden ant</name>
    <dbReference type="NCBI Taxonomy" id="67767"/>
    <lineage>
        <taxon>Eukaryota</taxon>
        <taxon>Metazoa</taxon>
        <taxon>Ecdysozoa</taxon>
        <taxon>Arthropoda</taxon>
        <taxon>Hexapoda</taxon>
        <taxon>Insecta</taxon>
        <taxon>Pterygota</taxon>
        <taxon>Neoptera</taxon>
        <taxon>Endopterygota</taxon>
        <taxon>Hymenoptera</taxon>
        <taxon>Apocrita</taxon>
        <taxon>Aculeata</taxon>
        <taxon>Formicoidea</taxon>
        <taxon>Formicidae</taxon>
        <taxon>Formicinae</taxon>
        <taxon>Lasius</taxon>
        <taxon>Lasius</taxon>
    </lineage>
</organism>
<keyword evidence="2" id="KW-1185">Reference proteome</keyword>
<reference evidence="1 2" key="1">
    <citation type="submission" date="2015-04" db="EMBL/GenBank/DDBJ databases">
        <title>Lasius niger genome sequencing.</title>
        <authorList>
            <person name="Konorov E.A."/>
            <person name="Nikitin M.A."/>
            <person name="Kirill M.V."/>
            <person name="Chang P."/>
        </authorList>
    </citation>
    <scope>NUCLEOTIDE SEQUENCE [LARGE SCALE GENOMIC DNA]</scope>
    <source>
        <tissue evidence="1">Whole</tissue>
    </source>
</reference>